<dbReference type="AlphaFoldDB" id="A0A653DP73"/>
<dbReference type="Proteomes" id="UP000410492">
    <property type="component" value="Unassembled WGS sequence"/>
</dbReference>
<sequence>MSSDWELVFGQLSNLKNYSINESKRVLKTKVPKNRAVREEVVGNLIRCFNDFIRIVNKIYTTLNDNEQKLILKLFTTLRDRVVRSFQVLQLNYRIPSTFCEYIDPQIKDELIEIDSTDSDTDLDTTNTIMATAVTAIEFFNLASKILPHEYDGSPDKLQSFLDGLSLLRANATGHEENAVAYIKTRLCGKARDLISDNDTLQGIGHKLKQGIKTESSQAVTSKILGHKQFQKDKAKYAEEIETLSVKLKRAYISEGVPEAVAETYCANTVVKALSTNSSSDKAKLIMEAGTFNSTQEAITKFVGITSDNNAIDSAILYTTRQNNRTFIRNSFIGRGHNYYEQNRRF</sequence>
<feature type="non-terminal residue" evidence="1">
    <location>
        <position position="346"/>
    </location>
</feature>
<dbReference type="EMBL" id="CAACVG010012999">
    <property type="protein sequence ID" value="VEN61138.1"/>
    <property type="molecule type" value="Genomic_DNA"/>
</dbReference>
<evidence type="ECO:0000313" key="2">
    <source>
        <dbReference type="Proteomes" id="UP000410492"/>
    </source>
</evidence>
<proteinExistence type="predicted"/>
<organism evidence="1 2">
    <name type="scientific">Callosobruchus maculatus</name>
    <name type="common">Southern cowpea weevil</name>
    <name type="synonym">Pulse bruchid</name>
    <dbReference type="NCBI Taxonomy" id="64391"/>
    <lineage>
        <taxon>Eukaryota</taxon>
        <taxon>Metazoa</taxon>
        <taxon>Ecdysozoa</taxon>
        <taxon>Arthropoda</taxon>
        <taxon>Hexapoda</taxon>
        <taxon>Insecta</taxon>
        <taxon>Pterygota</taxon>
        <taxon>Neoptera</taxon>
        <taxon>Endopterygota</taxon>
        <taxon>Coleoptera</taxon>
        <taxon>Polyphaga</taxon>
        <taxon>Cucujiformia</taxon>
        <taxon>Chrysomeloidea</taxon>
        <taxon>Chrysomelidae</taxon>
        <taxon>Bruchinae</taxon>
        <taxon>Bruchini</taxon>
        <taxon>Callosobruchus</taxon>
    </lineage>
</organism>
<gene>
    <name evidence="1" type="ORF">CALMAC_LOCUS18621</name>
</gene>
<accession>A0A653DP73</accession>
<dbReference type="OrthoDB" id="6778421at2759"/>
<evidence type="ECO:0000313" key="1">
    <source>
        <dbReference type="EMBL" id="VEN61138.1"/>
    </source>
</evidence>
<keyword evidence="2" id="KW-1185">Reference proteome</keyword>
<name>A0A653DP73_CALMS</name>
<reference evidence="1 2" key="1">
    <citation type="submission" date="2019-01" db="EMBL/GenBank/DDBJ databases">
        <authorList>
            <person name="Sayadi A."/>
        </authorList>
    </citation>
    <scope>NUCLEOTIDE SEQUENCE [LARGE SCALE GENOMIC DNA]</scope>
</reference>
<protein>
    <submittedName>
        <fullName evidence="1">Uncharacterized protein</fullName>
    </submittedName>
</protein>